<dbReference type="InterPro" id="IPR001525">
    <property type="entry name" value="C5_MeTfrase"/>
</dbReference>
<dbReference type="AlphaFoldDB" id="A0A930VD24"/>
<dbReference type="EMBL" id="JADKPN010000002">
    <property type="protein sequence ID" value="MBF4762758.1"/>
    <property type="molecule type" value="Genomic_DNA"/>
</dbReference>
<evidence type="ECO:0000256" key="5">
    <source>
        <dbReference type="ARBA" id="ARBA00022747"/>
    </source>
</evidence>
<dbReference type="SUPFAM" id="SSF53335">
    <property type="entry name" value="S-adenosyl-L-methionine-dependent methyltransferases"/>
    <property type="match status" value="1"/>
</dbReference>
<dbReference type="GO" id="GO:0003677">
    <property type="term" value="F:DNA binding"/>
    <property type="evidence" value="ECO:0007669"/>
    <property type="project" value="TreeGrafter"/>
</dbReference>
<evidence type="ECO:0000256" key="3">
    <source>
        <dbReference type="ARBA" id="ARBA00022679"/>
    </source>
</evidence>
<dbReference type="Gene3D" id="3.90.120.10">
    <property type="entry name" value="DNA Methylase, subunit A, domain 2"/>
    <property type="match status" value="1"/>
</dbReference>
<accession>A0A930VD24</accession>
<evidence type="ECO:0000256" key="2">
    <source>
        <dbReference type="ARBA" id="ARBA00022603"/>
    </source>
</evidence>
<dbReference type="InterPro" id="IPR050390">
    <property type="entry name" value="C5-Methyltransferase"/>
</dbReference>
<keyword evidence="4 6" id="KW-0949">S-adenosyl-L-methionine</keyword>
<protein>
    <recommendedName>
        <fullName evidence="1">DNA (cytosine-5-)-methyltransferase</fullName>
        <ecNumber evidence="1">2.1.1.37</ecNumber>
    </recommendedName>
</protein>
<organism evidence="7 8">
    <name type="scientific">Nocardioides islandensis</name>
    <dbReference type="NCBI Taxonomy" id="433663"/>
    <lineage>
        <taxon>Bacteria</taxon>
        <taxon>Bacillati</taxon>
        <taxon>Actinomycetota</taxon>
        <taxon>Actinomycetes</taxon>
        <taxon>Propionibacteriales</taxon>
        <taxon>Nocardioidaceae</taxon>
        <taxon>Nocardioides</taxon>
    </lineage>
</organism>
<sequence length="389" mass="43739">MSNSLTSVELFAGGGGMALGTRNAEFEHLALVEWYKPAATILRYNAELHPNLWNKDDVHEKDVRIWLNQTDLKEGQVDLVAGGPPCQPFSLAGVHAGDEDDRNMFPAALEVVRKLRPKFVIFENVPGLTRPSFSPYFSYIRHQLEKPTVTPNEDELWTEHDARIKKAQPRSLRYHVTQHLVDAADFGLPQNRRRVFLVGIRTDLPNADTWPDKIDGEFSRDALLYDQWVTGDYWTSHGMAMPVLPDGMEERKRELKELGRPETERWQTIRDAVVGLPEPVDGVDADGFINHRGIPGARAYPKHSGSPYDWPAKTIKAGVHGVSGGEAMIRFDDNSLRYLTVRESARIQGFPDDYEFPGARSRSMGAIGNAVAVPIAELLARRLRNHMGL</sequence>
<dbReference type="PANTHER" id="PTHR10629:SF52">
    <property type="entry name" value="DNA (CYTOSINE-5)-METHYLTRANSFERASE 1"/>
    <property type="match status" value="1"/>
</dbReference>
<dbReference type="GO" id="GO:0003886">
    <property type="term" value="F:DNA (cytosine-5-)-methyltransferase activity"/>
    <property type="evidence" value="ECO:0007669"/>
    <property type="project" value="UniProtKB-EC"/>
</dbReference>
<keyword evidence="3 6" id="KW-0808">Transferase</keyword>
<feature type="active site" evidence="6">
    <location>
        <position position="86"/>
    </location>
</feature>
<evidence type="ECO:0000313" key="7">
    <source>
        <dbReference type="EMBL" id="MBF4762758.1"/>
    </source>
</evidence>
<dbReference type="Proteomes" id="UP000640489">
    <property type="component" value="Unassembled WGS sequence"/>
</dbReference>
<dbReference type="PROSITE" id="PS51679">
    <property type="entry name" value="SAM_MT_C5"/>
    <property type="match status" value="1"/>
</dbReference>
<gene>
    <name evidence="7" type="ORF">ISU07_06435</name>
</gene>
<evidence type="ECO:0000256" key="1">
    <source>
        <dbReference type="ARBA" id="ARBA00011975"/>
    </source>
</evidence>
<dbReference type="RefSeq" id="WP_194705938.1">
    <property type="nucleotide sequence ID" value="NZ_JADKPN010000002.1"/>
</dbReference>
<dbReference type="InterPro" id="IPR018117">
    <property type="entry name" value="C5_DNA_meth_AS"/>
</dbReference>
<dbReference type="GO" id="GO:0044027">
    <property type="term" value="P:negative regulation of gene expression via chromosomal CpG island methylation"/>
    <property type="evidence" value="ECO:0007669"/>
    <property type="project" value="TreeGrafter"/>
</dbReference>
<dbReference type="InterPro" id="IPR029063">
    <property type="entry name" value="SAM-dependent_MTases_sf"/>
</dbReference>
<evidence type="ECO:0000256" key="4">
    <source>
        <dbReference type="ARBA" id="ARBA00022691"/>
    </source>
</evidence>
<dbReference type="PROSITE" id="PS00094">
    <property type="entry name" value="C5_MTASE_1"/>
    <property type="match status" value="1"/>
</dbReference>
<keyword evidence="2 6" id="KW-0489">Methyltransferase</keyword>
<comment type="caution">
    <text evidence="7">The sequence shown here is derived from an EMBL/GenBank/DDBJ whole genome shotgun (WGS) entry which is preliminary data.</text>
</comment>
<dbReference type="PANTHER" id="PTHR10629">
    <property type="entry name" value="CYTOSINE-SPECIFIC METHYLTRANSFERASE"/>
    <property type="match status" value="1"/>
</dbReference>
<evidence type="ECO:0000256" key="6">
    <source>
        <dbReference type="PROSITE-ProRule" id="PRU01016"/>
    </source>
</evidence>
<dbReference type="Pfam" id="PF00145">
    <property type="entry name" value="DNA_methylase"/>
    <property type="match status" value="2"/>
</dbReference>
<dbReference type="PRINTS" id="PR00105">
    <property type="entry name" value="C5METTRFRASE"/>
</dbReference>
<comment type="similarity">
    <text evidence="6">Belongs to the class I-like SAM-binding methyltransferase superfamily. C5-methyltransferase family.</text>
</comment>
<keyword evidence="5" id="KW-0680">Restriction system</keyword>
<dbReference type="GO" id="GO:0032259">
    <property type="term" value="P:methylation"/>
    <property type="evidence" value="ECO:0007669"/>
    <property type="project" value="UniProtKB-KW"/>
</dbReference>
<dbReference type="EC" id="2.1.1.37" evidence="1"/>
<evidence type="ECO:0000313" key="8">
    <source>
        <dbReference type="Proteomes" id="UP000640489"/>
    </source>
</evidence>
<dbReference type="Gene3D" id="3.40.50.150">
    <property type="entry name" value="Vaccinia Virus protein VP39"/>
    <property type="match status" value="1"/>
</dbReference>
<proteinExistence type="inferred from homology"/>
<name>A0A930VD24_9ACTN</name>
<dbReference type="GO" id="GO:0009307">
    <property type="term" value="P:DNA restriction-modification system"/>
    <property type="evidence" value="ECO:0007669"/>
    <property type="project" value="UniProtKB-KW"/>
</dbReference>
<reference evidence="7" key="1">
    <citation type="submission" date="2020-11" db="EMBL/GenBank/DDBJ databases">
        <title>Nocardioides sp. nov., isolated from Soil of Cynanchum wilfordii Hemsley rhizosphere.</title>
        <authorList>
            <person name="Lee J.-S."/>
            <person name="Suh M.K."/>
            <person name="Kim J.-S."/>
        </authorList>
    </citation>
    <scope>NUCLEOTIDE SEQUENCE</scope>
    <source>
        <strain evidence="7">KCTC 19275</strain>
    </source>
</reference>
<keyword evidence="8" id="KW-1185">Reference proteome</keyword>